<keyword evidence="1" id="KW-0732">Signal</keyword>
<proteinExistence type="predicted"/>
<dbReference type="RefSeq" id="XP_066705638.1">
    <property type="nucleotide sequence ID" value="XM_066836745.1"/>
</dbReference>
<evidence type="ECO:0000256" key="1">
    <source>
        <dbReference type="SAM" id="SignalP"/>
    </source>
</evidence>
<evidence type="ECO:0000313" key="3">
    <source>
        <dbReference type="Proteomes" id="UP001391051"/>
    </source>
</evidence>
<dbReference type="Proteomes" id="UP001391051">
    <property type="component" value="Unassembled WGS sequence"/>
</dbReference>
<feature type="chain" id="PRO_5047167824" evidence="1">
    <location>
        <begin position="19"/>
        <end position="143"/>
    </location>
</feature>
<dbReference type="GeneID" id="92069807"/>
<organism evidence="2 3">
    <name type="scientific">Apiospora aurea</name>
    <dbReference type="NCBI Taxonomy" id="335848"/>
    <lineage>
        <taxon>Eukaryota</taxon>
        <taxon>Fungi</taxon>
        <taxon>Dikarya</taxon>
        <taxon>Ascomycota</taxon>
        <taxon>Pezizomycotina</taxon>
        <taxon>Sordariomycetes</taxon>
        <taxon>Xylariomycetidae</taxon>
        <taxon>Amphisphaeriales</taxon>
        <taxon>Apiosporaceae</taxon>
        <taxon>Apiospora</taxon>
    </lineage>
</organism>
<gene>
    <name evidence="2" type="ORF">PG986_000523</name>
</gene>
<feature type="signal peptide" evidence="1">
    <location>
        <begin position="1"/>
        <end position="18"/>
    </location>
</feature>
<name>A0ABR1QU87_9PEZI</name>
<keyword evidence="3" id="KW-1185">Reference proteome</keyword>
<sequence length="143" mass="16564">MQFRSSLLLLGFASYALANFWVFSAEFVHHHFHGYHFFNCDEVNHVTYYNDPGDVSGNKKGVRVKGSNSDPEELEANVYAVHFTYYKDRGYKIYDLQGNEHGFCQRVEGVTFQCGYYYDQSMLHCNSDYTADDINDPDNWGPP</sequence>
<dbReference type="EMBL" id="JAQQWE010000001">
    <property type="protein sequence ID" value="KAK7966246.1"/>
    <property type="molecule type" value="Genomic_DNA"/>
</dbReference>
<protein>
    <submittedName>
        <fullName evidence="2">Uncharacterized protein</fullName>
    </submittedName>
</protein>
<reference evidence="2 3" key="1">
    <citation type="submission" date="2023-01" db="EMBL/GenBank/DDBJ databases">
        <title>Analysis of 21 Apiospora genomes using comparative genomics revels a genus with tremendous synthesis potential of carbohydrate active enzymes and secondary metabolites.</title>
        <authorList>
            <person name="Sorensen T."/>
        </authorList>
    </citation>
    <scope>NUCLEOTIDE SEQUENCE [LARGE SCALE GENOMIC DNA]</scope>
    <source>
        <strain evidence="2 3">CBS 24483</strain>
    </source>
</reference>
<evidence type="ECO:0000313" key="2">
    <source>
        <dbReference type="EMBL" id="KAK7966246.1"/>
    </source>
</evidence>
<accession>A0ABR1QU87</accession>
<comment type="caution">
    <text evidence="2">The sequence shown here is derived from an EMBL/GenBank/DDBJ whole genome shotgun (WGS) entry which is preliminary data.</text>
</comment>